<keyword evidence="3" id="KW-1185">Reference proteome</keyword>
<dbReference type="EMBL" id="JAGTUU010000001">
    <property type="protein sequence ID" value="MBS0123196.1"/>
    <property type="molecule type" value="Genomic_DNA"/>
</dbReference>
<dbReference type="AlphaFoldDB" id="A0A8J8B5R0"/>
<accession>A0A8J8B5R0</accession>
<reference evidence="2" key="1">
    <citation type="submission" date="2021-04" db="EMBL/GenBank/DDBJ databases">
        <authorList>
            <person name="Yoon J."/>
        </authorList>
    </citation>
    <scope>NUCLEOTIDE SEQUENCE</scope>
    <source>
        <strain evidence="2">KMU-90</strain>
    </source>
</reference>
<gene>
    <name evidence="2" type="ORF">KB874_03530</name>
</gene>
<dbReference type="RefSeq" id="WP_212535150.1">
    <property type="nucleotide sequence ID" value="NZ_JAGTUU010000001.1"/>
</dbReference>
<keyword evidence="1" id="KW-1133">Transmembrane helix</keyword>
<evidence type="ECO:0000313" key="2">
    <source>
        <dbReference type="EMBL" id="MBS0123196.1"/>
    </source>
</evidence>
<name>A0A8J8B5R0_9RHOB</name>
<keyword evidence="1" id="KW-0812">Transmembrane</keyword>
<organism evidence="2 3">
    <name type="scientific">Thetidibacter halocola</name>
    <dbReference type="NCBI Taxonomy" id="2827239"/>
    <lineage>
        <taxon>Bacteria</taxon>
        <taxon>Pseudomonadati</taxon>
        <taxon>Pseudomonadota</taxon>
        <taxon>Alphaproteobacteria</taxon>
        <taxon>Rhodobacterales</taxon>
        <taxon>Roseobacteraceae</taxon>
        <taxon>Thetidibacter</taxon>
    </lineage>
</organism>
<evidence type="ECO:0000313" key="3">
    <source>
        <dbReference type="Proteomes" id="UP000681356"/>
    </source>
</evidence>
<dbReference type="Proteomes" id="UP000681356">
    <property type="component" value="Unassembled WGS sequence"/>
</dbReference>
<feature type="transmembrane region" description="Helical" evidence="1">
    <location>
        <begin position="12"/>
        <end position="42"/>
    </location>
</feature>
<sequence>MAAGVGDDGSRIGFGILLGFLVVLFGVSVVAFVAGLLVKVLLHLKP</sequence>
<protein>
    <submittedName>
        <fullName evidence="2">Uncharacterized protein</fullName>
    </submittedName>
</protein>
<proteinExistence type="predicted"/>
<keyword evidence="1" id="KW-0472">Membrane</keyword>
<comment type="caution">
    <text evidence="2">The sequence shown here is derived from an EMBL/GenBank/DDBJ whole genome shotgun (WGS) entry which is preliminary data.</text>
</comment>
<evidence type="ECO:0000256" key="1">
    <source>
        <dbReference type="SAM" id="Phobius"/>
    </source>
</evidence>